<keyword evidence="2 4" id="KW-0862">Zinc</keyword>
<keyword evidence="1 4" id="KW-0479">Metal-binding</keyword>
<evidence type="ECO:0000313" key="8">
    <source>
        <dbReference type="WBParaSite" id="HNAJ_0001136701-mRNA-1"/>
    </source>
</evidence>
<protein>
    <submittedName>
        <fullName evidence="8">LIM zinc-binding domain-containing protein</fullName>
    </submittedName>
</protein>
<gene>
    <name evidence="6" type="ORF">HNAJ_LOCUS11357</name>
</gene>
<accession>A0A0R3TUD9</accession>
<dbReference type="Proteomes" id="UP000278807">
    <property type="component" value="Unassembled WGS sequence"/>
</dbReference>
<dbReference type="GO" id="GO:0015629">
    <property type="term" value="C:actin cytoskeleton"/>
    <property type="evidence" value="ECO:0007669"/>
    <property type="project" value="TreeGrafter"/>
</dbReference>
<dbReference type="PROSITE" id="PS50023">
    <property type="entry name" value="LIM_DOMAIN_2"/>
    <property type="match status" value="1"/>
</dbReference>
<keyword evidence="3 4" id="KW-0440">LIM domain</keyword>
<dbReference type="Gene3D" id="2.10.110.10">
    <property type="entry name" value="Cysteine Rich Protein"/>
    <property type="match status" value="1"/>
</dbReference>
<dbReference type="PANTHER" id="PTHR24213:SF9">
    <property type="entry name" value="UNCOORDINATED 115A, ISOFORM B-RELATED"/>
    <property type="match status" value="1"/>
</dbReference>
<evidence type="ECO:0000256" key="4">
    <source>
        <dbReference type="PROSITE-ProRule" id="PRU00125"/>
    </source>
</evidence>
<dbReference type="SUPFAM" id="SSF57716">
    <property type="entry name" value="Glucocorticoid receptor-like (DNA-binding domain)"/>
    <property type="match status" value="1"/>
</dbReference>
<evidence type="ECO:0000259" key="5">
    <source>
        <dbReference type="PROSITE" id="PS50023"/>
    </source>
</evidence>
<dbReference type="PANTHER" id="PTHR24213">
    <property type="entry name" value="ACTIN-BINDING LIM PROTEIN"/>
    <property type="match status" value="1"/>
</dbReference>
<reference evidence="6 7" key="2">
    <citation type="submission" date="2018-11" db="EMBL/GenBank/DDBJ databases">
        <authorList>
            <consortium name="Pathogen Informatics"/>
        </authorList>
    </citation>
    <scope>NUCLEOTIDE SEQUENCE [LARGE SCALE GENOMIC DNA]</scope>
</reference>
<name>A0A0R3TUD9_RODNA</name>
<reference evidence="8" key="1">
    <citation type="submission" date="2017-02" db="UniProtKB">
        <authorList>
            <consortium name="WormBaseParasite"/>
        </authorList>
    </citation>
    <scope>IDENTIFICATION</scope>
</reference>
<keyword evidence="7" id="KW-1185">Reference proteome</keyword>
<dbReference type="AlphaFoldDB" id="A0A0R3TUD9"/>
<dbReference type="InterPro" id="IPR001781">
    <property type="entry name" value="Znf_LIM"/>
</dbReference>
<evidence type="ECO:0000256" key="2">
    <source>
        <dbReference type="ARBA" id="ARBA00022833"/>
    </source>
</evidence>
<dbReference type="GO" id="GO:0030032">
    <property type="term" value="P:lamellipodium assembly"/>
    <property type="evidence" value="ECO:0007669"/>
    <property type="project" value="TreeGrafter"/>
</dbReference>
<dbReference type="GO" id="GO:0046872">
    <property type="term" value="F:metal ion binding"/>
    <property type="evidence" value="ECO:0007669"/>
    <property type="project" value="UniProtKB-KW"/>
</dbReference>
<evidence type="ECO:0000256" key="1">
    <source>
        <dbReference type="ARBA" id="ARBA00022723"/>
    </source>
</evidence>
<dbReference type="EMBL" id="UZAE01013528">
    <property type="protein sequence ID" value="VDO10237.1"/>
    <property type="molecule type" value="Genomic_DNA"/>
</dbReference>
<evidence type="ECO:0000256" key="3">
    <source>
        <dbReference type="ARBA" id="ARBA00023038"/>
    </source>
</evidence>
<dbReference type="GO" id="GO:0051015">
    <property type="term" value="F:actin filament binding"/>
    <property type="evidence" value="ECO:0007669"/>
    <property type="project" value="TreeGrafter"/>
</dbReference>
<dbReference type="InterPro" id="IPR051618">
    <property type="entry name" value="Actin-binding_LIM"/>
</dbReference>
<dbReference type="WBParaSite" id="HNAJ_0001136701-mRNA-1">
    <property type="protein sequence ID" value="HNAJ_0001136701-mRNA-1"/>
    <property type="gene ID" value="HNAJ_0001136701"/>
</dbReference>
<dbReference type="OrthoDB" id="1746725at2759"/>
<evidence type="ECO:0000313" key="7">
    <source>
        <dbReference type="Proteomes" id="UP000278807"/>
    </source>
</evidence>
<dbReference type="Pfam" id="PF00412">
    <property type="entry name" value="LIM"/>
    <property type="match status" value="1"/>
</dbReference>
<dbReference type="STRING" id="102285.A0A0R3TUD9"/>
<proteinExistence type="predicted"/>
<organism evidence="8">
    <name type="scientific">Rodentolepis nana</name>
    <name type="common">Dwarf tapeworm</name>
    <name type="synonym">Hymenolepis nana</name>
    <dbReference type="NCBI Taxonomy" id="102285"/>
    <lineage>
        <taxon>Eukaryota</taxon>
        <taxon>Metazoa</taxon>
        <taxon>Spiralia</taxon>
        <taxon>Lophotrochozoa</taxon>
        <taxon>Platyhelminthes</taxon>
        <taxon>Cestoda</taxon>
        <taxon>Eucestoda</taxon>
        <taxon>Cyclophyllidea</taxon>
        <taxon>Hymenolepididae</taxon>
        <taxon>Rodentolepis</taxon>
    </lineage>
</organism>
<feature type="domain" description="LIM zinc-binding" evidence="5">
    <location>
        <begin position="38"/>
        <end position="76"/>
    </location>
</feature>
<sequence length="76" mass="8596">MVDTDVILECDKPLDEQNFHFRDRCLFCPEDYRQEYAIKCAACGTPVEGDVVTALGSTFHTFCLRCFSCNPNPNPS</sequence>
<evidence type="ECO:0000313" key="6">
    <source>
        <dbReference type="EMBL" id="VDO10237.1"/>
    </source>
</evidence>